<proteinExistence type="predicted"/>
<evidence type="ECO:0000313" key="2">
    <source>
        <dbReference type="Proteomes" id="UP000001055"/>
    </source>
</evidence>
<accession>Q0URI4</accession>
<name>Q0URI4_PHANO</name>
<dbReference type="GeneID" id="5972906"/>
<dbReference type="Proteomes" id="UP000001055">
    <property type="component" value="Unassembled WGS sequence"/>
</dbReference>
<dbReference type="KEGG" id="pno:SNOG_05630"/>
<dbReference type="InParanoid" id="Q0URI4"/>
<dbReference type="EMBL" id="CH445332">
    <property type="protein sequence ID" value="EAT86694.1"/>
    <property type="molecule type" value="Genomic_DNA"/>
</dbReference>
<reference evidence="2" key="1">
    <citation type="journal article" date="2007" name="Plant Cell">
        <title>Dothideomycete-plant interactions illuminated by genome sequencing and EST analysis of the wheat pathogen Stagonospora nodorum.</title>
        <authorList>
            <person name="Hane J.K."/>
            <person name="Lowe R.G."/>
            <person name="Solomon P.S."/>
            <person name="Tan K.C."/>
            <person name="Schoch C.L."/>
            <person name="Spatafora J.W."/>
            <person name="Crous P.W."/>
            <person name="Kodira C."/>
            <person name="Birren B.W."/>
            <person name="Galagan J.E."/>
            <person name="Torriani S.F."/>
            <person name="McDonald B.A."/>
            <person name="Oliver R.P."/>
        </authorList>
    </citation>
    <scope>NUCLEOTIDE SEQUENCE [LARGE SCALE GENOMIC DNA]</scope>
    <source>
        <strain evidence="2">SN15 / ATCC MYA-4574 / FGSC 10173</strain>
    </source>
</reference>
<organism evidence="1 2">
    <name type="scientific">Phaeosphaeria nodorum (strain SN15 / ATCC MYA-4574 / FGSC 10173)</name>
    <name type="common">Glume blotch fungus</name>
    <name type="synonym">Parastagonospora nodorum</name>
    <dbReference type="NCBI Taxonomy" id="321614"/>
    <lineage>
        <taxon>Eukaryota</taxon>
        <taxon>Fungi</taxon>
        <taxon>Dikarya</taxon>
        <taxon>Ascomycota</taxon>
        <taxon>Pezizomycotina</taxon>
        <taxon>Dothideomycetes</taxon>
        <taxon>Pleosporomycetidae</taxon>
        <taxon>Pleosporales</taxon>
        <taxon>Pleosporineae</taxon>
        <taxon>Phaeosphaeriaceae</taxon>
        <taxon>Parastagonospora</taxon>
    </lineage>
</organism>
<evidence type="ECO:0000313" key="1">
    <source>
        <dbReference type="EMBL" id="EAT86694.1"/>
    </source>
</evidence>
<gene>
    <name evidence="1" type="ORF">SNOG_05630</name>
</gene>
<dbReference type="RefSeq" id="XP_001796029.1">
    <property type="nucleotide sequence ID" value="XM_001795977.1"/>
</dbReference>
<sequence length="132" mass="14427">MANEYAMFVYDEEVRFLYSGRVIHAYCRSSTDSMWCEYPIHNRRGTLNLVLSVPISHLSFKLLGPVPVDLHVPNSTDLVSSCLRSGCTGRYVQPQHTLAHISGPLRLHPHTPKLINIAAAGGTGASSPPSGN</sequence>
<protein>
    <submittedName>
        <fullName evidence="1">Uncharacterized protein</fullName>
    </submittedName>
</protein>
<dbReference type="HOGENOM" id="CLU_1917806_0_0_1"/>
<dbReference type="AlphaFoldDB" id="Q0URI4"/>